<evidence type="ECO:0000259" key="1">
    <source>
        <dbReference type="Pfam" id="PF13581"/>
    </source>
</evidence>
<dbReference type="Pfam" id="PF13581">
    <property type="entry name" value="HATPase_c_2"/>
    <property type="match status" value="1"/>
</dbReference>
<dbReference type="CDD" id="cd16936">
    <property type="entry name" value="HATPase_RsbW-like"/>
    <property type="match status" value="1"/>
</dbReference>
<keyword evidence="3" id="KW-1185">Reference proteome</keyword>
<feature type="domain" description="Histidine kinase/HSP90-like ATPase" evidence="1">
    <location>
        <begin position="13"/>
        <end position="125"/>
    </location>
</feature>
<dbReference type="RefSeq" id="WP_216939778.1">
    <property type="nucleotide sequence ID" value="NZ_CP077062.1"/>
</dbReference>
<gene>
    <name evidence="2" type="ORF">KRR39_23645</name>
</gene>
<dbReference type="Proteomes" id="UP000683575">
    <property type="component" value="Chromosome"/>
</dbReference>
<accession>A0A975Y0F3</accession>
<evidence type="ECO:0000313" key="3">
    <source>
        <dbReference type="Proteomes" id="UP000683575"/>
    </source>
</evidence>
<evidence type="ECO:0000313" key="2">
    <source>
        <dbReference type="EMBL" id="QWZ08269.1"/>
    </source>
</evidence>
<dbReference type="KEGG" id="nps:KRR39_23645"/>
<proteinExistence type="predicted"/>
<sequence>MAGEYALRGLAVPESLDLLQDLLELVRREHPDLHETDVSMFETAIVEIHGNVVEHGHPPGQVIYAFELEVSPDRLVGILADTGVAAPDLSGMDTLPHEMAESGRGLWLAKATLDDLQYVRIGDRNTWKLVRNRTDL</sequence>
<keyword evidence="2" id="KW-0067">ATP-binding</keyword>
<reference evidence="2" key="1">
    <citation type="submission" date="2021-06" db="EMBL/GenBank/DDBJ databases">
        <title>Complete genome sequence of Nocardioides sp. G188.</title>
        <authorList>
            <person name="Im W.-T."/>
        </authorList>
    </citation>
    <scope>NUCLEOTIDE SEQUENCE</scope>
    <source>
        <strain evidence="2">G188</strain>
    </source>
</reference>
<dbReference type="GO" id="GO:0005524">
    <property type="term" value="F:ATP binding"/>
    <property type="evidence" value="ECO:0007669"/>
    <property type="project" value="UniProtKB-KW"/>
</dbReference>
<organism evidence="2 3">
    <name type="scientific">Nocardioides panacis</name>
    <dbReference type="NCBI Taxonomy" id="2849501"/>
    <lineage>
        <taxon>Bacteria</taxon>
        <taxon>Bacillati</taxon>
        <taxon>Actinomycetota</taxon>
        <taxon>Actinomycetes</taxon>
        <taxon>Propionibacteriales</taxon>
        <taxon>Nocardioidaceae</taxon>
        <taxon>Nocardioides</taxon>
    </lineage>
</organism>
<name>A0A975Y0F3_9ACTN</name>
<dbReference type="AlphaFoldDB" id="A0A975Y0F3"/>
<keyword evidence="2" id="KW-0547">Nucleotide-binding</keyword>
<dbReference type="InterPro" id="IPR003594">
    <property type="entry name" value="HATPase_dom"/>
</dbReference>
<dbReference type="EMBL" id="CP077062">
    <property type="protein sequence ID" value="QWZ08269.1"/>
    <property type="molecule type" value="Genomic_DNA"/>
</dbReference>
<protein>
    <submittedName>
        <fullName evidence="2">ATP-binding protein</fullName>
    </submittedName>
</protein>